<protein>
    <submittedName>
        <fullName evidence="2">Uncharacterized protein</fullName>
    </submittedName>
</protein>
<organism evidence="2 3">
    <name type="scientific">Peromyscus maniculatus bairdii</name>
    <name type="common">Prairie deer mouse</name>
    <dbReference type="NCBI Taxonomy" id="230844"/>
    <lineage>
        <taxon>Eukaryota</taxon>
        <taxon>Metazoa</taxon>
        <taxon>Chordata</taxon>
        <taxon>Craniata</taxon>
        <taxon>Vertebrata</taxon>
        <taxon>Euteleostomi</taxon>
        <taxon>Mammalia</taxon>
        <taxon>Eutheria</taxon>
        <taxon>Euarchontoglires</taxon>
        <taxon>Glires</taxon>
        <taxon>Rodentia</taxon>
        <taxon>Myomorpha</taxon>
        <taxon>Muroidea</taxon>
        <taxon>Cricetidae</taxon>
        <taxon>Neotominae</taxon>
        <taxon>Peromyscus</taxon>
    </lineage>
</organism>
<dbReference type="AlphaFoldDB" id="A0A8C8W3F6"/>
<dbReference type="Ensembl" id="ENSPEMT00000033423.1">
    <property type="protein sequence ID" value="ENSPEMP00000033959.1"/>
    <property type="gene ID" value="ENSPEMG00000030420.1"/>
</dbReference>
<evidence type="ECO:0000313" key="3">
    <source>
        <dbReference type="Proteomes" id="UP000694547"/>
    </source>
</evidence>
<proteinExistence type="predicted"/>
<feature type="region of interest" description="Disordered" evidence="1">
    <location>
        <begin position="1"/>
        <end position="26"/>
    </location>
</feature>
<evidence type="ECO:0000256" key="1">
    <source>
        <dbReference type="SAM" id="MobiDB-lite"/>
    </source>
</evidence>
<sequence>MGHYPGQPAAYRGVELGRTGGDPTPPLAFLTSPRTLAVDGMWKAPLQVKRQLMSLSSPGSIPQADSPTKLCALPACLGLPGVQSLGERESASQQTWVL</sequence>
<name>A0A8C8W3F6_PERMB</name>
<accession>A0A8C8W3F6</accession>
<keyword evidence="3" id="KW-1185">Reference proteome</keyword>
<evidence type="ECO:0000313" key="2">
    <source>
        <dbReference type="Ensembl" id="ENSPEMP00000033959.1"/>
    </source>
</evidence>
<reference evidence="2" key="2">
    <citation type="submission" date="2025-08" db="UniProtKB">
        <authorList>
            <consortium name="Ensembl"/>
        </authorList>
    </citation>
    <scope>IDENTIFICATION</scope>
</reference>
<reference evidence="2" key="3">
    <citation type="submission" date="2025-09" db="UniProtKB">
        <authorList>
            <consortium name="Ensembl"/>
        </authorList>
    </citation>
    <scope>IDENTIFICATION</scope>
</reference>
<reference evidence="2 3" key="1">
    <citation type="submission" date="2018-10" db="EMBL/GenBank/DDBJ databases">
        <title>Improved assembly of the deer mouse Peromyscus maniculatus genome.</title>
        <authorList>
            <person name="Lassance J.-M."/>
            <person name="Hoekstra H.E."/>
        </authorList>
    </citation>
    <scope>NUCLEOTIDE SEQUENCE [LARGE SCALE GENOMIC DNA]</scope>
</reference>
<dbReference type="Proteomes" id="UP000694547">
    <property type="component" value="Chromosome 20"/>
</dbReference>